<dbReference type="PROSITE" id="PS50207">
    <property type="entry name" value="CASPASE_P10"/>
    <property type="match status" value="1"/>
</dbReference>
<dbReference type="InterPro" id="IPR001309">
    <property type="entry name" value="Pept_C14_p20"/>
</dbReference>
<dbReference type="PANTHER" id="PTHR22576:SF41">
    <property type="entry name" value="CASPASE 14, APOPTOSIS-RELATED CYSTEINE PEPTIDASE"/>
    <property type="match status" value="1"/>
</dbReference>
<dbReference type="Pfam" id="PF00656">
    <property type="entry name" value="Peptidase_C14"/>
    <property type="match status" value="1"/>
</dbReference>
<dbReference type="PRINTS" id="PR00376">
    <property type="entry name" value="IL1BCENZYME"/>
</dbReference>
<accession>A0A9P0P8G7</accession>
<dbReference type="PANTHER" id="PTHR22576">
    <property type="entry name" value="MUCOSA ASSOCIATED LYMPHOID TISSUE LYMPHOMA TRANSLOCATION PROTEIN 1/PARACASPASE"/>
    <property type="match status" value="1"/>
</dbReference>
<feature type="compositionally biased region" description="Polar residues" evidence="3">
    <location>
        <begin position="130"/>
        <end position="142"/>
    </location>
</feature>
<proteinExistence type="inferred from homology"/>
<evidence type="ECO:0000313" key="7">
    <source>
        <dbReference type="Proteomes" id="UP001152888"/>
    </source>
</evidence>
<evidence type="ECO:0000313" key="6">
    <source>
        <dbReference type="EMBL" id="CAH1969541.1"/>
    </source>
</evidence>
<evidence type="ECO:0000256" key="3">
    <source>
        <dbReference type="SAM" id="MobiDB-lite"/>
    </source>
</evidence>
<dbReference type="Proteomes" id="UP001152888">
    <property type="component" value="Unassembled WGS sequence"/>
</dbReference>
<evidence type="ECO:0000256" key="2">
    <source>
        <dbReference type="RuleBase" id="RU003971"/>
    </source>
</evidence>
<keyword evidence="7" id="KW-1185">Reference proteome</keyword>
<dbReference type="SUPFAM" id="SSF52129">
    <property type="entry name" value="Caspase-like"/>
    <property type="match status" value="1"/>
</dbReference>
<reference evidence="6" key="1">
    <citation type="submission" date="2022-03" db="EMBL/GenBank/DDBJ databases">
        <authorList>
            <person name="Sayadi A."/>
        </authorList>
    </citation>
    <scope>NUCLEOTIDE SEQUENCE</scope>
</reference>
<dbReference type="InterPro" id="IPR002138">
    <property type="entry name" value="Pept_C14_p10"/>
</dbReference>
<name>A0A9P0P8G7_ACAOB</name>
<evidence type="ECO:0008006" key="8">
    <source>
        <dbReference type="Google" id="ProtNLM"/>
    </source>
</evidence>
<comment type="caution">
    <text evidence="6">The sequence shown here is derived from an EMBL/GenBank/DDBJ whole genome shotgun (WGS) entry which is preliminary data.</text>
</comment>
<dbReference type="OrthoDB" id="6097640at2759"/>
<dbReference type="InterPro" id="IPR029030">
    <property type="entry name" value="Caspase-like_dom_sf"/>
</dbReference>
<evidence type="ECO:0000259" key="5">
    <source>
        <dbReference type="PROSITE" id="PS50208"/>
    </source>
</evidence>
<gene>
    <name evidence="6" type="ORF">ACAOBT_LOCUS8472</name>
</gene>
<comment type="similarity">
    <text evidence="1 2">Belongs to the peptidase C14A family.</text>
</comment>
<dbReference type="GO" id="GO:0004197">
    <property type="term" value="F:cysteine-type endopeptidase activity"/>
    <property type="evidence" value="ECO:0007669"/>
    <property type="project" value="InterPro"/>
</dbReference>
<feature type="domain" description="Caspase family p10" evidence="4">
    <location>
        <begin position="315"/>
        <end position="400"/>
    </location>
</feature>
<protein>
    <recommendedName>
        <fullName evidence="8">Caspase-3</fullName>
    </recommendedName>
</protein>
<dbReference type="InterPro" id="IPR015917">
    <property type="entry name" value="Pept_C14A"/>
</dbReference>
<sequence>MYCDIPKTKMNKKEIHASETSRTRYKESISLTEQTSRAGATLHQRHHIETSTTRNLSERKFSYPSAASSSYTRTALSKTPTLSIDAKPYAPNYQSPFPRRTGPYQSLRVTSTSTITPPPTATLSSLSLTGNAPSSSSTSMKLTAQSASPYKASSLPDVHSNIPTYTFKGKPRGKVLIINNMKFINIKEDRKGAEYDQASMKEMFKQFGYKVVTEKNKTKKQMLNTIKSFRKDMKETDISIVIVMSHGTNTNENQLAVSGGYTEILGVDDQGLPIDEILDEFASDKCSDLIGKPKIFFFQCCRGTQYETLATDTKPTVAYKSHADMLIAHSTLPGFYSLRDEKRGSWYIQCIHKVFSEHAKKMDVESMLKIVDEDLSRQHFIHKQTSTYECRGFKRCYLTL</sequence>
<dbReference type="PROSITE" id="PS50208">
    <property type="entry name" value="CASPASE_P20"/>
    <property type="match status" value="1"/>
</dbReference>
<dbReference type="AlphaFoldDB" id="A0A9P0P8G7"/>
<dbReference type="Gene3D" id="3.40.50.1460">
    <property type="match status" value="1"/>
</dbReference>
<organism evidence="6 7">
    <name type="scientific">Acanthoscelides obtectus</name>
    <name type="common">Bean weevil</name>
    <name type="synonym">Bruchus obtectus</name>
    <dbReference type="NCBI Taxonomy" id="200917"/>
    <lineage>
        <taxon>Eukaryota</taxon>
        <taxon>Metazoa</taxon>
        <taxon>Ecdysozoa</taxon>
        <taxon>Arthropoda</taxon>
        <taxon>Hexapoda</taxon>
        <taxon>Insecta</taxon>
        <taxon>Pterygota</taxon>
        <taxon>Neoptera</taxon>
        <taxon>Endopterygota</taxon>
        <taxon>Coleoptera</taxon>
        <taxon>Polyphaga</taxon>
        <taxon>Cucujiformia</taxon>
        <taxon>Chrysomeloidea</taxon>
        <taxon>Chrysomelidae</taxon>
        <taxon>Bruchinae</taxon>
        <taxon>Bruchini</taxon>
        <taxon>Acanthoscelides</taxon>
    </lineage>
</organism>
<evidence type="ECO:0000259" key="4">
    <source>
        <dbReference type="PROSITE" id="PS50207"/>
    </source>
</evidence>
<dbReference type="InterPro" id="IPR011600">
    <property type="entry name" value="Pept_C14_caspase"/>
</dbReference>
<feature type="compositionally biased region" description="Polar residues" evidence="3">
    <location>
        <begin position="65"/>
        <end position="82"/>
    </location>
</feature>
<feature type="compositionally biased region" description="Low complexity" evidence="3">
    <location>
        <begin position="110"/>
        <end position="129"/>
    </location>
</feature>
<feature type="region of interest" description="Disordered" evidence="3">
    <location>
        <begin position="34"/>
        <end position="142"/>
    </location>
</feature>
<dbReference type="GO" id="GO:0006508">
    <property type="term" value="P:proteolysis"/>
    <property type="evidence" value="ECO:0007669"/>
    <property type="project" value="InterPro"/>
</dbReference>
<feature type="domain" description="Caspase family p20" evidence="5">
    <location>
        <begin position="171"/>
        <end position="305"/>
    </location>
</feature>
<dbReference type="SMART" id="SM00115">
    <property type="entry name" value="CASc"/>
    <property type="match status" value="1"/>
</dbReference>
<dbReference type="EMBL" id="CAKOFQ010006765">
    <property type="protein sequence ID" value="CAH1969541.1"/>
    <property type="molecule type" value="Genomic_DNA"/>
</dbReference>
<evidence type="ECO:0000256" key="1">
    <source>
        <dbReference type="ARBA" id="ARBA00010134"/>
    </source>
</evidence>
<dbReference type="InterPro" id="IPR052039">
    <property type="entry name" value="Caspase-related_regulators"/>
</dbReference>